<keyword evidence="5" id="KW-0808">Transferase</keyword>
<keyword evidence="3" id="KW-0963">Cytoplasm</keyword>
<evidence type="ECO:0000259" key="10">
    <source>
        <dbReference type="Pfam" id="PF08541"/>
    </source>
</evidence>
<evidence type="ECO:0000256" key="5">
    <source>
        <dbReference type="ARBA" id="ARBA00022679"/>
    </source>
</evidence>
<keyword evidence="8" id="KW-0275">Fatty acid biosynthesis</keyword>
<evidence type="ECO:0000256" key="3">
    <source>
        <dbReference type="ARBA" id="ARBA00022490"/>
    </source>
</evidence>
<evidence type="ECO:0000256" key="1">
    <source>
        <dbReference type="ARBA" id="ARBA00005189"/>
    </source>
</evidence>
<dbReference type="Pfam" id="PF08545">
    <property type="entry name" value="ACP_syn_III"/>
    <property type="match status" value="1"/>
</dbReference>
<evidence type="ECO:0000256" key="7">
    <source>
        <dbReference type="ARBA" id="ARBA00023098"/>
    </source>
</evidence>
<dbReference type="CDD" id="cd00830">
    <property type="entry name" value="KAS_III"/>
    <property type="match status" value="1"/>
</dbReference>
<feature type="domain" description="Beta-ketoacyl-[acyl-carrier-protein] synthase III C-terminal" evidence="10">
    <location>
        <begin position="223"/>
        <end position="312"/>
    </location>
</feature>
<dbReference type="GO" id="GO:0044550">
    <property type="term" value="P:secondary metabolite biosynthetic process"/>
    <property type="evidence" value="ECO:0007669"/>
    <property type="project" value="TreeGrafter"/>
</dbReference>
<dbReference type="EMBL" id="CAFBMX010000002">
    <property type="protein sequence ID" value="CAB4920598.1"/>
    <property type="molecule type" value="Genomic_DNA"/>
</dbReference>
<comment type="similarity">
    <text evidence="2">Belongs to the thiolase-like superfamily. FabH family.</text>
</comment>
<keyword evidence="6" id="KW-0276">Fatty acid metabolism</keyword>
<dbReference type="InterPro" id="IPR013747">
    <property type="entry name" value="ACP_syn_III_C"/>
</dbReference>
<evidence type="ECO:0000256" key="8">
    <source>
        <dbReference type="ARBA" id="ARBA00023160"/>
    </source>
</evidence>
<dbReference type="NCBIfam" id="NF006829">
    <property type="entry name" value="PRK09352.1"/>
    <property type="match status" value="1"/>
</dbReference>
<proteinExistence type="inferred from homology"/>
<evidence type="ECO:0000313" key="12">
    <source>
        <dbReference type="EMBL" id="CAB4920598.1"/>
    </source>
</evidence>
<reference evidence="12" key="1">
    <citation type="submission" date="2020-05" db="EMBL/GenBank/DDBJ databases">
        <authorList>
            <person name="Chiriac C."/>
            <person name="Salcher M."/>
            <person name="Ghai R."/>
            <person name="Kavagutti S V."/>
        </authorList>
    </citation>
    <scope>NUCLEOTIDE SEQUENCE</scope>
</reference>
<sequence>MSTGAAVCGIGTAKPPRVVSNDEATAQLEVDSAWVERRTGIIGRHWAEPGARLHDLIVEAGRNALADAGVDAADLDLILVGTVSADSITPACAPLVAAELGAHRAGALDVSAACAGFVSCIGLAAGMIESGRATRVLAIGGEMMSRYINMDDRQTAAVFGDGAGAAVIEASDESRIGPVILGSDGEQGNLIIIERAEQQIIMDGHSVFIEAVRRMSEATSAVIEQAGLSFRDIDHFVFHQANARILTSITEKLGLDPDRVVHAIAHSGNTSAGSVPLALGQLRREGRLKDGDRVLLCAFGAGLVWGATIIDWGRHG</sequence>
<gene>
    <name evidence="12" type="ORF">UFOPK3674_00526</name>
</gene>
<dbReference type="InterPro" id="IPR004655">
    <property type="entry name" value="FabH"/>
</dbReference>
<feature type="domain" description="Beta-ketoacyl-[acyl-carrier-protein] synthase III N-terminal" evidence="11">
    <location>
        <begin position="108"/>
        <end position="185"/>
    </location>
</feature>
<evidence type="ECO:0000259" key="11">
    <source>
        <dbReference type="Pfam" id="PF08545"/>
    </source>
</evidence>
<dbReference type="Gene3D" id="3.40.47.10">
    <property type="match status" value="1"/>
</dbReference>
<keyword evidence="7" id="KW-0443">Lipid metabolism</keyword>
<keyword evidence="9" id="KW-0012">Acyltransferase</keyword>
<evidence type="ECO:0000256" key="4">
    <source>
        <dbReference type="ARBA" id="ARBA00022516"/>
    </source>
</evidence>
<evidence type="ECO:0000256" key="6">
    <source>
        <dbReference type="ARBA" id="ARBA00022832"/>
    </source>
</evidence>
<evidence type="ECO:0000256" key="2">
    <source>
        <dbReference type="ARBA" id="ARBA00008642"/>
    </source>
</evidence>
<organism evidence="12">
    <name type="scientific">freshwater metagenome</name>
    <dbReference type="NCBI Taxonomy" id="449393"/>
    <lineage>
        <taxon>unclassified sequences</taxon>
        <taxon>metagenomes</taxon>
        <taxon>ecological metagenomes</taxon>
    </lineage>
</organism>
<name>A0A6J7HMK0_9ZZZZ</name>
<comment type="pathway">
    <text evidence="1">Lipid metabolism.</text>
</comment>
<dbReference type="Pfam" id="PF08541">
    <property type="entry name" value="ACP_syn_III_C"/>
    <property type="match status" value="1"/>
</dbReference>
<dbReference type="GO" id="GO:0006633">
    <property type="term" value="P:fatty acid biosynthetic process"/>
    <property type="evidence" value="ECO:0007669"/>
    <property type="project" value="UniProtKB-KW"/>
</dbReference>
<dbReference type="AlphaFoldDB" id="A0A6J7HMK0"/>
<evidence type="ECO:0000256" key="9">
    <source>
        <dbReference type="ARBA" id="ARBA00023315"/>
    </source>
</evidence>
<dbReference type="SUPFAM" id="SSF53901">
    <property type="entry name" value="Thiolase-like"/>
    <property type="match status" value="1"/>
</dbReference>
<accession>A0A6J7HMK0</accession>
<protein>
    <submittedName>
        <fullName evidence="12">Unannotated protein</fullName>
    </submittedName>
</protein>
<dbReference type="GO" id="GO:0004315">
    <property type="term" value="F:3-oxoacyl-[acyl-carrier-protein] synthase activity"/>
    <property type="evidence" value="ECO:0007669"/>
    <property type="project" value="InterPro"/>
</dbReference>
<keyword evidence="4" id="KW-0444">Lipid biosynthesis</keyword>
<dbReference type="NCBIfam" id="TIGR00747">
    <property type="entry name" value="fabH"/>
    <property type="match status" value="1"/>
</dbReference>
<dbReference type="PANTHER" id="PTHR34069:SF2">
    <property type="entry name" value="BETA-KETOACYL-[ACYL-CARRIER-PROTEIN] SYNTHASE III"/>
    <property type="match status" value="1"/>
</dbReference>
<dbReference type="InterPro" id="IPR016039">
    <property type="entry name" value="Thiolase-like"/>
</dbReference>
<dbReference type="InterPro" id="IPR013751">
    <property type="entry name" value="ACP_syn_III_N"/>
</dbReference>
<dbReference type="PANTHER" id="PTHR34069">
    <property type="entry name" value="3-OXOACYL-[ACYL-CARRIER-PROTEIN] SYNTHASE 3"/>
    <property type="match status" value="1"/>
</dbReference>